<dbReference type="Gene3D" id="3.40.50.300">
    <property type="entry name" value="P-loop containing nucleotide triphosphate hydrolases"/>
    <property type="match status" value="2"/>
</dbReference>
<feature type="compositionally biased region" description="Acidic residues" evidence="8">
    <location>
        <begin position="480"/>
        <end position="499"/>
    </location>
</feature>
<sequence length="719" mass="77056">LVRHYPRRYGDRGRMTDLSDLRVGEHATVIAQVAATTMRPMRNRRGAILTSVITDGRRELTLTFFGKHPGSLRGHEAKLVPGATGMFTGTVGDYRGSRQLTHPDYEIFTDVDDEARAVVQHAWPIPIYPAAASVPSWRIRTAVRTVLDTLGPDDVPDPLPAAVREEHGLMDALRALHAVHEPHTDRDWQEGRRRLRHEEAFVLQVALAQRRAAAAAEPAVARPRRRGLALDHFDRQLPFTLTAGQVEVGEVLSTELGGTTPMQRLLQGEVGSGKTVVALRAMLQVVDAGGQAALLAPTEVLAHQHARSINGLLGALGEAGMLGGSEHATRVQVLTGSMPAAPRRRALAAAASGEAGIVIGTHALLQEHVQFADLGLVVVDEQHRFGVEQRDALRAKGAGSPHLLVMTATPIPRTVAMTVFGDLEVSTLRELPAGRAGIETFLVPADNAAWVNRMWQRIREEVDAGGRAYVVCPRISPTEAEDDDAVLAGTDDADGAEPDPDGRLDVDVAPARASRPLASVAEVAELLRTVPALEGVRVGELHGRMAPDEKDAAMTAFAIGQVPVLVATTVVEVGVDVTDASVMVVMDAERFGLSQLHQLRGRIGRGGRPGVCMAVTAAEPSSATGERLRAFAETTDGFVLADADLRLRREGDVLGASQSGRTSSLQMLRVRQDAPVIEAARRAARTLVEQDPALAEHPALAAAIAERLDEESAEYLQRA</sequence>
<keyword evidence="5" id="KW-0067">ATP-binding</keyword>
<feature type="non-terminal residue" evidence="11">
    <location>
        <position position="1"/>
    </location>
</feature>
<dbReference type="PROSITE" id="PS51194">
    <property type="entry name" value="HELICASE_CTER"/>
    <property type="match status" value="1"/>
</dbReference>
<dbReference type="Proteomes" id="UP001165561">
    <property type="component" value="Unassembled WGS sequence"/>
</dbReference>
<dbReference type="Gene3D" id="2.40.50.140">
    <property type="entry name" value="Nucleic acid-binding proteins"/>
    <property type="match status" value="1"/>
</dbReference>
<dbReference type="InterPro" id="IPR027417">
    <property type="entry name" value="P-loop_NTPase"/>
</dbReference>
<dbReference type="Pfam" id="PF00271">
    <property type="entry name" value="Helicase_C"/>
    <property type="match status" value="1"/>
</dbReference>
<dbReference type="SMART" id="SM00487">
    <property type="entry name" value="DEXDc"/>
    <property type="match status" value="1"/>
</dbReference>
<evidence type="ECO:0000259" key="9">
    <source>
        <dbReference type="PROSITE" id="PS51192"/>
    </source>
</evidence>
<evidence type="ECO:0000256" key="7">
    <source>
        <dbReference type="ARBA" id="ARBA00023204"/>
    </source>
</evidence>
<dbReference type="PROSITE" id="PS51192">
    <property type="entry name" value="HELICASE_ATP_BIND_1"/>
    <property type="match status" value="1"/>
</dbReference>
<dbReference type="Pfam" id="PF00270">
    <property type="entry name" value="DEAD"/>
    <property type="match status" value="1"/>
</dbReference>
<evidence type="ECO:0000256" key="3">
    <source>
        <dbReference type="ARBA" id="ARBA00022801"/>
    </source>
</evidence>
<dbReference type="CDD" id="cd04488">
    <property type="entry name" value="RecG_wedge_OBF"/>
    <property type="match status" value="1"/>
</dbReference>
<keyword evidence="7" id="KW-0234">DNA repair</keyword>
<feature type="region of interest" description="Disordered" evidence="8">
    <location>
        <begin position="480"/>
        <end position="503"/>
    </location>
</feature>
<dbReference type="InterPro" id="IPR012340">
    <property type="entry name" value="NA-bd_OB-fold"/>
</dbReference>
<keyword evidence="1" id="KW-0547">Nucleotide-binding</keyword>
<dbReference type="Pfam" id="PF19833">
    <property type="entry name" value="RecG_dom3_C"/>
    <property type="match status" value="1"/>
</dbReference>
<dbReference type="SMART" id="SM00490">
    <property type="entry name" value="HELICc"/>
    <property type="match status" value="1"/>
</dbReference>
<feature type="domain" description="Helicase C-terminal" evidence="10">
    <location>
        <begin position="481"/>
        <end position="646"/>
    </location>
</feature>
<protein>
    <submittedName>
        <fullName evidence="11">ATP-dependent DNA helicase RecG</fullName>
    </submittedName>
</protein>
<dbReference type="PANTHER" id="PTHR47964">
    <property type="entry name" value="ATP-DEPENDENT DNA HELICASE HOMOLOG RECG, CHLOROPLASTIC"/>
    <property type="match status" value="1"/>
</dbReference>
<dbReference type="GO" id="GO:0004386">
    <property type="term" value="F:helicase activity"/>
    <property type="evidence" value="ECO:0007669"/>
    <property type="project" value="UniProtKB-KW"/>
</dbReference>
<comment type="caution">
    <text evidence="11">The sequence shown here is derived from an EMBL/GenBank/DDBJ whole genome shotgun (WGS) entry which is preliminary data.</text>
</comment>
<dbReference type="EMBL" id="JARACI010000809">
    <property type="protein sequence ID" value="MDD9206195.1"/>
    <property type="molecule type" value="Genomic_DNA"/>
</dbReference>
<dbReference type="InterPro" id="IPR001650">
    <property type="entry name" value="Helicase_C-like"/>
</dbReference>
<evidence type="ECO:0000313" key="11">
    <source>
        <dbReference type="EMBL" id="MDD9206195.1"/>
    </source>
</evidence>
<evidence type="ECO:0000313" key="12">
    <source>
        <dbReference type="Proteomes" id="UP001165561"/>
    </source>
</evidence>
<evidence type="ECO:0000256" key="4">
    <source>
        <dbReference type="ARBA" id="ARBA00022806"/>
    </source>
</evidence>
<gene>
    <name evidence="11" type="ORF">PU560_06895</name>
</gene>
<organism evidence="11 12">
    <name type="scientific">Georgenia halotolerans</name>
    <dbReference type="NCBI Taxonomy" id="3028317"/>
    <lineage>
        <taxon>Bacteria</taxon>
        <taxon>Bacillati</taxon>
        <taxon>Actinomycetota</taxon>
        <taxon>Actinomycetes</taxon>
        <taxon>Micrococcales</taxon>
        <taxon>Bogoriellaceae</taxon>
        <taxon>Georgenia</taxon>
    </lineage>
</organism>
<evidence type="ECO:0000259" key="10">
    <source>
        <dbReference type="PROSITE" id="PS51194"/>
    </source>
</evidence>
<dbReference type="InterPro" id="IPR045562">
    <property type="entry name" value="RecG_dom3_C"/>
</dbReference>
<feature type="domain" description="Helicase ATP-binding" evidence="9">
    <location>
        <begin position="255"/>
        <end position="428"/>
    </location>
</feature>
<evidence type="ECO:0000256" key="6">
    <source>
        <dbReference type="ARBA" id="ARBA00023125"/>
    </source>
</evidence>
<keyword evidence="2" id="KW-0227">DNA damage</keyword>
<dbReference type="InterPro" id="IPR014001">
    <property type="entry name" value="Helicase_ATP-bd"/>
</dbReference>
<proteinExistence type="predicted"/>
<dbReference type="InterPro" id="IPR047112">
    <property type="entry name" value="RecG/Mfd"/>
</dbReference>
<keyword evidence="3" id="KW-0378">Hydrolase</keyword>
<dbReference type="InterPro" id="IPR011545">
    <property type="entry name" value="DEAD/DEAH_box_helicase_dom"/>
</dbReference>
<dbReference type="SUPFAM" id="SSF50249">
    <property type="entry name" value="Nucleic acid-binding proteins"/>
    <property type="match status" value="1"/>
</dbReference>
<name>A0ABT5TVX1_9MICO</name>
<dbReference type="SUPFAM" id="SSF52540">
    <property type="entry name" value="P-loop containing nucleoside triphosphate hydrolases"/>
    <property type="match status" value="2"/>
</dbReference>
<evidence type="ECO:0000256" key="1">
    <source>
        <dbReference type="ARBA" id="ARBA00022741"/>
    </source>
</evidence>
<dbReference type="PANTHER" id="PTHR47964:SF1">
    <property type="entry name" value="ATP-DEPENDENT DNA HELICASE HOMOLOG RECG, CHLOROPLASTIC"/>
    <property type="match status" value="1"/>
</dbReference>
<keyword evidence="6" id="KW-0238">DNA-binding</keyword>
<keyword evidence="12" id="KW-1185">Reference proteome</keyword>
<accession>A0ABT5TVX1</accession>
<reference evidence="11" key="1">
    <citation type="submission" date="2023-02" db="EMBL/GenBank/DDBJ databases">
        <title>Georgenia sp.10Sc9-8, isolated from a soil sample collected from the Taklamakan desert.</title>
        <authorList>
            <person name="Liu S."/>
        </authorList>
    </citation>
    <scope>NUCLEOTIDE SEQUENCE</scope>
    <source>
        <strain evidence="11">10Sc9-8</strain>
    </source>
</reference>
<evidence type="ECO:0000256" key="8">
    <source>
        <dbReference type="SAM" id="MobiDB-lite"/>
    </source>
</evidence>
<keyword evidence="4 11" id="KW-0347">Helicase</keyword>
<evidence type="ECO:0000256" key="5">
    <source>
        <dbReference type="ARBA" id="ARBA00022840"/>
    </source>
</evidence>
<evidence type="ECO:0000256" key="2">
    <source>
        <dbReference type="ARBA" id="ARBA00022763"/>
    </source>
</evidence>